<dbReference type="InterPro" id="IPR010982">
    <property type="entry name" value="Lambda_DNA-bd_dom_sf"/>
</dbReference>
<keyword evidence="2" id="KW-0812">Transmembrane</keyword>
<evidence type="ECO:0000256" key="1">
    <source>
        <dbReference type="ARBA" id="ARBA00023125"/>
    </source>
</evidence>
<dbReference type="EMBL" id="SMAL01000001">
    <property type="protein sequence ID" value="TCT17039.1"/>
    <property type="molecule type" value="Genomic_DNA"/>
</dbReference>
<sequence length="263" mass="29912">MKMRSIGSFIASLRKANGMTQQEVADRLLVSNKTVSKWERNESYPDITLIPVIAEMFDVTSDEIINGGRISKDNLNTANKNSKTEKQTKRLFDTTRTKFKNMSAIALALVLLGLISLFTIAYSTHRPIIGFGVFLVFALSSVILQVIHINLSHLTLNNNDLLQEFNEELPVLRKQLNTYSFYVFFGNIVAVIFALPFIIVRDAYNLNSVISMNSYFLLVPFLLLISFFIWCGLLSIFQHKIVKNKLENQCLSVYNKIKSINTL</sequence>
<feature type="transmembrane region" description="Helical" evidence="2">
    <location>
        <begin position="104"/>
        <end position="122"/>
    </location>
</feature>
<keyword evidence="1" id="KW-0238">DNA-binding</keyword>
<proteinExistence type="predicted"/>
<gene>
    <name evidence="4" type="ORF">EDC18_101335</name>
</gene>
<dbReference type="Proteomes" id="UP000294902">
    <property type="component" value="Unassembled WGS sequence"/>
</dbReference>
<organism evidence="4 5">
    <name type="scientific">Natranaerovirga pectinivora</name>
    <dbReference type="NCBI Taxonomy" id="682400"/>
    <lineage>
        <taxon>Bacteria</taxon>
        <taxon>Bacillati</taxon>
        <taxon>Bacillota</taxon>
        <taxon>Clostridia</taxon>
        <taxon>Lachnospirales</taxon>
        <taxon>Natranaerovirgaceae</taxon>
        <taxon>Natranaerovirga</taxon>
    </lineage>
</organism>
<feature type="domain" description="HTH cro/C1-type" evidence="3">
    <location>
        <begin position="10"/>
        <end position="64"/>
    </location>
</feature>
<dbReference type="RefSeq" id="WP_165878421.1">
    <property type="nucleotide sequence ID" value="NZ_SMAL01000001.1"/>
</dbReference>
<dbReference type="CDD" id="cd00093">
    <property type="entry name" value="HTH_XRE"/>
    <property type="match status" value="1"/>
</dbReference>
<dbReference type="Gene3D" id="1.10.260.40">
    <property type="entry name" value="lambda repressor-like DNA-binding domains"/>
    <property type="match status" value="1"/>
</dbReference>
<feature type="transmembrane region" description="Helical" evidence="2">
    <location>
        <begin position="128"/>
        <end position="147"/>
    </location>
</feature>
<keyword evidence="5" id="KW-1185">Reference proteome</keyword>
<reference evidence="4 5" key="1">
    <citation type="submission" date="2019-03" db="EMBL/GenBank/DDBJ databases">
        <title>Genomic Encyclopedia of Type Strains, Phase IV (KMG-IV): sequencing the most valuable type-strain genomes for metagenomic binning, comparative biology and taxonomic classification.</title>
        <authorList>
            <person name="Goeker M."/>
        </authorList>
    </citation>
    <scope>NUCLEOTIDE SEQUENCE [LARGE SCALE GENOMIC DNA]</scope>
    <source>
        <strain evidence="4 5">DSM 24629</strain>
    </source>
</reference>
<evidence type="ECO:0000313" key="5">
    <source>
        <dbReference type="Proteomes" id="UP000294902"/>
    </source>
</evidence>
<dbReference type="AlphaFoldDB" id="A0A4V2V0N5"/>
<keyword evidence="2" id="KW-1133">Transmembrane helix</keyword>
<evidence type="ECO:0000256" key="2">
    <source>
        <dbReference type="SAM" id="Phobius"/>
    </source>
</evidence>
<accession>A0A4V2V0N5</accession>
<keyword evidence="2" id="KW-0472">Membrane</keyword>
<protein>
    <submittedName>
        <fullName evidence="4">Transcriptional regulator with XRE-family HTH domain</fullName>
    </submittedName>
</protein>
<dbReference type="GO" id="GO:0003677">
    <property type="term" value="F:DNA binding"/>
    <property type="evidence" value="ECO:0007669"/>
    <property type="project" value="UniProtKB-KW"/>
</dbReference>
<dbReference type="SMART" id="SM00530">
    <property type="entry name" value="HTH_XRE"/>
    <property type="match status" value="1"/>
</dbReference>
<dbReference type="SUPFAM" id="SSF47413">
    <property type="entry name" value="lambda repressor-like DNA-binding domains"/>
    <property type="match status" value="1"/>
</dbReference>
<feature type="transmembrane region" description="Helical" evidence="2">
    <location>
        <begin position="179"/>
        <end position="200"/>
    </location>
</feature>
<evidence type="ECO:0000259" key="3">
    <source>
        <dbReference type="PROSITE" id="PS50943"/>
    </source>
</evidence>
<dbReference type="PROSITE" id="PS50943">
    <property type="entry name" value="HTH_CROC1"/>
    <property type="match status" value="1"/>
</dbReference>
<evidence type="ECO:0000313" key="4">
    <source>
        <dbReference type="EMBL" id="TCT17039.1"/>
    </source>
</evidence>
<name>A0A4V2V0N5_9FIRM</name>
<comment type="caution">
    <text evidence="4">The sequence shown here is derived from an EMBL/GenBank/DDBJ whole genome shotgun (WGS) entry which is preliminary data.</text>
</comment>
<dbReference type="PANTHER" id="PTHR46558">
    <property type="entry name" value="TRACRIPTIONAL REGULATORY PROTEIN-RELATED-RELATED"/>
    <property type="match status" value="1"/>
</dbReference>
<dbReference type="PANTHER" id="PTHR46558:SF11">
    <property type="entry name" value="HTH-TYPE TRANSCRIPTIONAL REGULATOR XRE"/>
    <property type="match status" value="1"/>
</dbReference>
<dbReference type="InterPro" id="IPR001387">
    <property type="entry name" value="Cro/C1-type_HTH"/>
</dbReference>
<feature type="transmembrane region" description="Helical" evidence="2">
    <location>
        <begin position="215"/>
        <end position="237"/>
    </location>
</feature>
<dbReference type="Pfam" id="PF01381">
    <property type="entry name" value="HTH_3"/>
    <property type="match status" value="1"/>
</dbReference>